<sequence>MARCGGDLAVASCSGAQPLLRWFVALLTVDRSHDGVAGVAYKCVMVFASVGA</sequence>
<accession>A0A4D6LEB5</accession>
<dbReference type="EMBL" id="CP039347">
    <property type="protein sequence ID" value="QCD86756.1"/>
    <property type="molecule type" value="Genomic_DNA"/>
</dbReference>
<evidence type="ECO:0000313" key="2">
    <source>
        <dbReference type="Proteomes" id="UP000501690"/>
    </source>
</evidence>
<dbReference type="Proteomes" id="UP000501690">
    <property type="component" value="Linkage Group LG3"/>
</dbReference>
<keyword evidence="2" id="KW-1185">Reference proteome</keyword>
<proteinExistence type="predicted"/>
<dbReference type="AlphaFoldDB" id="A0A4D6LEB5"/>
<evidence type="ECO:0000313" key="1">
    <source>
        <dbReference type="EMBL" id="QCD86756.1"/>
    </source>
</evidence>
<gene>
    <name evidence="1" type="ORF">DEO72_LG3g1282</name>
</gene>
<reference evidence="1 2" key="1">
    <citation type="submission" date="2019-04" db="EMBL/GenBank/DDBJ databases">
        <title>An improved genome assembly and genetic linkage map for asparagus bean, Vigna unguiculata ssp. sesquipedialis.</title>
        <authorList>
            <person name="Xia Q."/>
            <person name="Zhang R."/>
            <person name="Dong Y."/>
        </authorList>
    </citation>
    <scope>NUCLEOTIDE SEQUENCE [LARGE SCALE GENOMIC DNA]</scope>
    <source>
        <tissue evidence="1">Leaf</tissue>
    </source>
</reference>
<protein>
    <submittedName>
        <fullName evidence="1">Uncharacterized protein</fullName>
    </submittedName>
</protein>
<name>A0A4D6LEB5_VIGUN</name>
<organism evidence="1 2">
    <name type="scientific">Vigna unguiculata</name>
    <name type="common">Cowpea</name>
    <dbReference type="NCBI Taxonomy" id="3917"/>
    <lineage>
        <taxon>Eukaryota</taxon>
        <taxon>Viridiplantae</taxon>
        <taxon>Streptophyta</taxon>
        <taxon>Embryophyta</taxon>
        <taxon>Tracheophyta</taxon>
        <taxon>Spermatophyta</taxon>
        <taxon>Magnoliopsida</taxon>
        <taxon>eudicotyledons</taxon>
        <taxon>Gunneridae</taxon>
        <taxon>Pentapetalae</taxon>
        <taxon>rosids</taxon>
        <taxon>fabids</taxon>
        <taxon>Fabales</taxon>
        <taxon>Fabaceae</taxon>
        <taxon>Papilionoideae</taxon>
        <taxon>50 kb inversion clade</taxon>
        <taxon>NPAAA clade</taxon>
        <taxon>indigoferoid/millettioid clade</taxon>
        <taxon>Phaseoleae</taxon>
        <taxon>Vigna</taxon>
    </lineage>
</organism>